<dbReference type="GO" id="GO:0000155">
    <property type="term" value="F:phosphorelay sensor kinase activity"/>
    <property type="evidence" value="ECO:0007669"/>
    <property type="project" value="InterPro"/>
</dbReference>
<keyword evidence="3" id="KW-0597">Phosphoprotein</keyword>
<dbReference type="EC" id="2.7.13.3" evidence="2"/>
<dbReference type="Gene3D" id="1.10.287.130">
    <property type="match status" value="1"/>
</dbReference>
<dbReference type="Pfam" id="PF02518">
    <property type="entry name" value="HATPase_c"/>
    <property type="match status" value="1"/>
</dbReference>
<dbReference type="SMART" id="SM00388">
    <property type="entry name" value="HisKA"/>
    <property type="match status" value="1"/>
</dbReference>
<dbReference type="InterPro" id="IPR013655">
    <property type="entry name" value="PAS_fold_3"/>
</dbReference>
<dbReference type="EMBL" id="MZXV01000062">
    <property type="protein sequence ID" value="PZV34951.1"/>
    <property type="molecule type" value="Genomic_DNA"/>
</dbReference>
<dbReference type="PROSITE" id="PS50113">
    <property type="entry name" value="PAC"/>
    <property type="match status" value="3"/>
</dbReference>
<feature type="domain" description="Histidine kinase" evidence="7">
    <location>
        <begin position="1867"/>
        <end position="2083"/>
    </location>
</feature>
<dbReference type="InterPro" id="IPR029016">
    <property type="entry name" value="GAF-like_dom_sf"/>
</dbReference>
<accession>A0A2W7BY12</accession>
<dbReference type="GO" id="GO:0009882">
    <property type="term" value="F:blue light photoreceptor activity"/>
    <property type="evidence" value="ECO:0007669"/>
    <property type="project" value="UniProtKB-ARBA"/>
</dbReference>
<proteinExistence type="predicted"/>
<dbReference type="Pfam" id="PF25503">
    <property type="entry name" value="TPR_CHK1"/>
    <property type="match status" value="1"/>
</dbReference>
<evidence type="ECO:0000256" key="1">
    <source>
        <dbReference type="ARBA" id="ARBA00000085"/>
    </source>
</evidence>
<dbReference type="FunFam" id="3.30.450.20:FF:000088">
    <property type="entry name" value="Sensory transduction histidine kinase"/>
    <property type="match status" value="1"/>
</dbReference>
<feature type="domain" description="PAS" evidence="8">
    <location>
        <begin position="1496"/>
        <end position="1540"/>
    </location>
</feature>
<dbReference type="InterPro" id="IPR036890">
    <property type="entry name" value="HATPase_C_sf"/>
</dbReference>
<evidence type="ECO:0000313" key="10">
    <source>
        <dbReference type="EMBL" id="PZV34951.1"/>
    </source>
</evidence>
<dbReference type="PROSITE" id="PS50112">
    <property type="entry name" value="PAS"/>
    <property type="match status" value="2"/>
</dbReference>
<dbReference type="InterPro" id="IPR001610">
    <property type="entry name" value="PAC"/>
</dbReference>
<dbReference type="InterPro" id="IPR003018">
    <property type="entry name" value="GAF"/>
</dbReference>
<feature type="region of interest" description="Disordered" evidence="5">
    <location>
        <begin position="2080"/>
        <end position="2134"/>
    </location>
</feature>
<keyword evidence="4" id="KW-0175">Coiled coil</keyword>
<dbReference type="Pfam" id="PF00069">
    <property type="entry name" value="Pkinase"/>
    <property type="match status" value="1"/>
</dbReference>
<feature type="coiled-coil region" evidence="4">
    <location>
        <begin position="1452"/>
        <end position="1479"/>
    </location>
</feature>
<dbReference type="SUPFAM" id="SSF56112">
    <property type="entry name" value="Protein kinase-like (PK-like)"/>
    <property type="match status" value="1"/>
</dbReference>
<dbReference type="SMART" id="SM00387">
    <property type="entry name" value="HATPase_c"/>
    <property type="match status" value="1"/>
</dbReference>
<dbReference type="CDD" id="cd00130">
    <property type="entry name" value="PAS"/>
    <property type="match status" value="2"/>
</dbReference>
<dbReference type="NCBIfam" id="TIGR00229">
    <property type="entry name" value="sensory_box"/>
    <property type="match status" value="3"/>
</dbReference>
<dbReference type="PANTHER" id="PTHR43642:SF1">
    <property type="entry name" value="HYBRID SIGNAL TRANSDUCTION HISTIDINE KINASE G"/>
    <property type="match status" value="1"/>
</dbReference>
<dbReference type="PRINTS" id="PR00344">
    <property type="entry name" value="BCTRLSENSOR"/>
</dbReference>
<comment type="caution">
    <text evidence="10">The sequence shown here is derived from an EMBL/GenBank/DDBJ whole genome shotgun (WGS) entry which is preliminary data.</text>
</comment>
<dbReference type="InterPro" id="IPR004358">
    <property type="entry name" value="Sig_transdc_His_kin-like_C"/>
</dbReference>
<dbReference type="CDD" id="cd14014">
    <property type="entry name" value="STKc_PknB_like"/>
    <property type="match status" value="1"/>
</dbReference>
<evidence type="ECO:0000259" key="8">
    <source>
        <dbReference type="PROSITE" id="PS50112"/>
    </source>
</evidence>
<dbReference type="PANTHER" id="PTHR43642">
    <property type="entry name" value="HYBRID SIGNAL TRANSDUCTION HISTIDINE KINASE G"/>
    <property type="match status" value="1"/>
</dbReference>
<sequence>MTELSGYVFSALRRGEFALYRGSGDGLDPILLVAPIGEYSARESVKRLEHEHELKAELNPDWAVRPVDLSRHEGRTALVLEDPGGEPLDQTLGQPMDVTQFLRIAIPLAAAVGQVHVRGLIHKDIKPANILVDSASGGVWLTGFGIASRLPRERQAPAPPEVIAGTLAYMAPEQTGRMNRSIDARSDLYALGVTLYEMLTGALPFTASDPMEWVHCHIARQPKPPRDWIAAIPEPLSAIVMKLLAKTAEDRYQTAAGLSVDLRTCLAQWQSHRRIEPFPLGVSDVSDRLVTPETLYGREHEIGTLLGAFDRVVANGTTELVLVSGYAGIGKSSLVNELQKALVPPRGGFASGKFDQYKRDIPYATLAQAFRSLVRPVLGESETELGRWRDSLSEALGPNGQLIVNLVPELELVIGKQPPVADLPPQDAHNRFQLVFRRFLSVFARAEHPLALFLDDLQWLDAATLDLLEHLVTHTEVRHLLLVGAYRDNEVGPAHPLIRTLDRIREAGARIEEIVLTPLELDDIGRLVTDAVHCEPQRARPLAQLVHEKTSGNPFFAIQFLTALNEDGLLVFDPVGPAWQWNINRMQARSYTDNVADLLVEKMKRLSLPTQEAMKQFACIGNASDVGTLALVCEKTEEAVHAALWEAVYVGLVLRQESAYSFLHDRIQQAAYSLIPQERRADVHLRIGRALLASMTADQLVENLFDVANQFGRGAARLIDQNEKAQVAAIDLRAGRKAKASAAYASARVYLAAGMALLDESDWGSRYELTFSLWLERAECDVLSGGFETAEQLIAELMRRSVSKVDRAAVYVLNVSLCTARSETAHAVDSALSGLRLLDIDLPAHPAWEQVQAEYESVWQTLDGRPIESLIDLPPMTNPELQAAMRVLSALTPAAYFTDLHLYCLIACRMAKLGMQHGISDASPLGYALLGQILGPLFHRYPDAHRFASLACALVDKRGFIAARAKVYETAGIAALWTQPIGTAIDFMSATFRTAIEAGDLTYACFSMVESITDFLLRNDPLDAVWRETEKSLHFVRKARFQDVAAVIVSQQRFIATMQGRTASFSTFSDEQFDETAFEAQLVGTLTPTTVCFYWILKLKARFLSGDYAEALASADKAKALLWASAIHIQRLDYFYYSALTVAACYENGSANQQQEWREVLTAHQEQLREWAENYPPTFADKQMLVSAEITRLEGRDADAMRLYEQAIQSARENGFVQNEGLAQELAARFYAARGFERFAHVCLRDARHCYLRWGALGKVKQLEDHYPHLQEEGTPASRAATIGAPVAQLDVETAVKASQAVSGEIELDKLIETLMTITLEHAGAERGLLILLRGDEPQIVAEAITSNGRIEVSVREMAVGPVALPLSALHYVLRTRERVVLDDASVRNLYSDDQYVRQKHPRSVLCLPVVKQTKLVGALYLENNLTPYAFTSSRVAVLELLASQAAISLENARLYSERKRAEEELRRSEAYLAEAQRLSRTGSFGWSIATGEVIWSDETFRIFGYDKAPSVTTEMVVQRTHPDDRAAVQQTIDSAARDVKDFSHEYRLLMPDGAVKQVHAVAHAVKDSPGNIEFLGAVTDVTAAKRAEEALRESEQRFRDYAEIASDWLWETGPDHRFIHLSEQLAIFGTSPARRIGLTRWDFATDLDEEPEKWRRHIATLETHQPFRGFVFRVAADDGSARYIATSGKPMFDADGEFRGYRGTGTDVTALVRAEQALRESERSARSALDGIVGLVAIMTPNGEVETVNRQCLEYFGRSLVEQRDWQATDMVHPEDLPQMLENFKRAMASKIPYHFEQRLRRFDGEYRWFETRGGAVRDDTGRIMRWYVLLTDIEDRIRALARLDQMQSDFAHMNRVSVMGELAASLSHEITQPIAAARNNARAAMHFLDRKSPDLGEIGEALACIVDDADRAGDIVDRIRDQIKKAPPRKSRFDLNEAINDVIVLTRSAFAKNRVSVQTRLMEGLAPVEGDRVQLQQVVLNLILNAIEAMSTVEEGRRELSISTEQTGTGGVLVSVRDTGPGIDPEHGERVFQAFYTTKASGVGMGLSISRSIIDAHRGRLWADANEPRGAVFQFSLPGEGKELTNSRRSAAQTGEPRKDTVSNAAHQTAYEGNKRPHRSMRGRGRGRRDKR</sequence>
<evidence type="ECO:0000256" key="5">
    <source>
        <dbReference type="SAM" id="MobiDB-lite"/>
    </source>
</evidence>
<dbReference type="Gene3D" id="3.30.450.20">
    <property type="entry name" value="PAS domain"/>
    <property type="match status" value="3"/>
</dbReference>
<protein>
    <recommendedName>
        <fullName evidence="2">histidine kinase</fullName>
        <ecNumber evidence="2">2.7.13.3</ecNumber>
    </recommendedName>
</protein>
<keyword evidence="11" id="KW-1185">Reference proteome</keyword>
<dbReference type="InterPro" id="IPR027417">
    <property type="entry name" value="P-loop_NTPase"/>
</dbReference>
<feature type="domain" description="PAC" evidence="9">
    <location>
        <begin position="1669"/>
        <end position="1721"/>
    </location>
</feature>
<dbReference type="InterPro" id="IPR000719">
    <property type="entry name" value="Prot_kinase_dom"/>
</dbReference>
<dbReference type="SUPFAM" id="SSF55781">
    <property type="entry name" value="GAF domain-like"/>
    <property type="match status" value="1"/>
</dbReference>
<dbReference type="PROSITE" id="PS50011">
    <property type="entry name" value="PROTEIN_KINASE_DOM"/>
    <property type="match status" value="1"/>
</dbReference>
<comment type="catalytic activity">
    <reaction evidence="1">
        <text>ATP + protein L-histidine = ADP + protein N-phospho-L-histidine.</text>
        <dbReference type="EC" id="2.7.13.3"/>
    </reaction>
</comment>
<dbReference type="Gene3D" id="2.10.70.100">
    <property type="match status" value="1"/>
</dbReference>
<dbReference type="InterPro" id="IPR041664">
    <property type="entry name" value="AAA_16"/>
</dbReference>
<dbReference type="SUPFAM" id="SSF47384">
    <property type="entry name" value="Homodimeric domain of signal transducing histidine kinase"/>
    <property type="match status" value="1"/>
</dbReference>
<feature type="domain" description="Protein kinase" evidence="6">
    <location>
        <begin position="1"/>
        <end position="275"/>
    </location>
</feature>
<dbReference type="InterPro" id="IPR000700">
    <property type="entry name" value="PAS-assoc_C"/>
</dbReference>
<gene>
    <name evidence="10" type="ORF">B5V02_28030</name>
</gene>
<dbReference type="SMART" id="SM00065">
    <property type="entry name" value="GAF"/>
    <property type="match status" value="1"/>
</dbReference>
<reference evidence="11" key="1">
    <citation type="submission" date="2017-03" db="EMBL/GenBank/DDBJ databases">
        <authorList>
            <person name="Safronova V.I."/>
            <person name="Sazanova A.L."/>
            <person name="Chirak E.R."/>
        </authorList>
    </citation>
    <scope>NUCLEOTIDE SEQUENCE [LARGE SCALE GENOMIC DNA]</scope>
    <source>
        <strain evidence="11">Ach-343</strain>
    </source>
</reference>
<feature type="compositionally biased region" description="Basic residues" evidence="5">
    <location>
        <begin position="2118"/>
        <end position="2134"/>
    </location>
</feature>
<dbReference type="Pfam" id="PF01590">
    <property type="entry name" value="GAF"/>
    <property type="match status" value="1"/>
</dbReference>
<dbReference type="SMART" id="SM00220">
    <property type="entry name" value="S_TKc"/>
    <property type="match status" value="1"/>
</dbReference>
<dbReference type="SMART" id="SM00086">
    <property type="entry name" value="PAC"/>
    <property type="match status" value="3"/>
</dbReference>
<dbReference type="Gene3D" id="3.30.565.10">
    <property type="entry name" value="Histidine kinase-like ATPase, C-terminal domain"/>
    <property type="match status" value="1"/>
</dbReference>
<evidence type="ECO:0000256" key="3">
    <source>
        <dbReference type="ARBA" id="ARBA00022553"/>
    </source>
</evidence>
<dbReference type="PROSITE" id="PS00108">
    <property type="entry name" value="PROTEIN_KINASE_ST"/>
    <property type="match status" value="1"/>
</dbReference>
<feature type="domain" description="PAC" evidence="9">
    <location>
        <begin position="1543"/>
        <end position="1594"/>
    </location>
</feature>
<dbReference type="InterPro" id="IPR008271">
    <property type="entry name" value="Ser/Thr_kinase_AS"/>
</dbReference>
<feature type="domain" description="PAS" evidence="8">
    <location>
        <begin position="1722"/>
        <end position="1792"/>
    </location>
</feature>
<dbReference type="InterPro" id="IPR053159">
    <property type="entry name" value="Hybrid_Histidine_Kinase"/>
</dbReference>
<evidence type="ECO:0000256" key="4">
    <source>
        <dbReference type="SAM" id="Coils"/>
    </source>
</evidence>
<evidence type="ECO:0000259" key="9">
    <source>
        <dbReference type="PROSITE" id="PS50113"/>
    </source>
</evidence>
<dbReference type="InterPro" id="IPR003661">
    <property type="entry name" value="HisK_dim/P_dom"/>
</dbReference>
<evidence type="ECO:0000259" key="6">
    <source>
        <dbReference type="PROSITE" id="PS50011"/>
    </source>
</evidence>
<dbReference type="SUPFAM" id="SSF55874">
    <property type="entry name" value="ATPase domain of HSP90 chaperone/DNA topoisomerase II/histidine kinase"/>
    <property type="match status" value="1"/>
</dbReference>
<dbReference type="InterPro" id="IPR036097">
    <property type="entry name" value="HisK_dim/P_sf"/>
</dbReference>
<dbReference type="Gene3D" id="3.40.50.300">
    <property type="entry name" value="P-loop containing nucleotide triphosphate hydrolases"/>
    <property type="match status" value="1"/>
</dbReference>
<dbReference type="InterPro" id="IPR011009">
    <property type="entry name" value="Kinase-like_dom_sf"/>
</dbReference>
<dbReference type="Pfam" id="PF13426">
    <property type="entry name" value="PAS_9"/>
    <property type="match status" value="1"/>
</dbReference>
<dbReference type="Gene3D" id="1.10.510.10">
    <property type="entry name" value="Transferase(Phosphotransferase) domain 1"/>
    <property type="match status" value="1"/>
</dbReference>
<dbReference type="Proteomes" id="UP000248616">
    <property type="component" value="Unassembled WGS sequence"/>
</dbReference>
<name>A0A2W7BY12_9HYPH</name>
<organism evidence="10 11">
    <name type="scientific">Mesorhizobium kowhaii</name>
    <dbReference type="NCBI Taxonomy" id="1300272"/>
    <lineage>
        <taxon>Bacteria</taxon>
        <taxon>Pseudomonadati</taxon>
        <taxon>Pseudomonadota</taxon>
        <taxon>Alphaproteobacteria</taxon>
        <taxon>Hyphomicrobiales</taxon>
        <taxon>Phyllobacteriaceae</taxon>
        <taxon>Mesorhizobium</taxon>
    </lineage>
</organism>
<feature type="domain" description="PAC" evidence="9">
    <location>
        <begin position="1795"/>
        <end position="1847"/>
    </location>
</feature>
<dbReference type="SUPFAM" id="SSF52540">
    <property type="entry name" value="P-loop containing nucleoside triphosphate hydrolases"/>
    <property type="match status" value="1"/>
</dbReference>
<dbReference type="SMART" id="SM00091">
    <property type="entry name" value="PAS"/>
    <property type="match status" value="3"/>
</dbReference>
<dbReference type="InterPro" id="IPR003594">
    <property type="entry name" value="HATPase_dom"/>
</dbReference>
<dbReference type="Pfam" id="PF08447">
    <property type="entry name" value="PAS_3"/>
    <property type="match status" value="2"/>
</dbReference>
<dbReference type="GO" id="GO:0005524">
    <property type="term" value="F:ATP binding"/>
    <property type="evidence" value="ECO:0007669"/>
    <property type="project" value="InterPro"/>
</dbReference>
<dbReference type="Pfam" id="PF13191">
    <property type="entry name" value="AAA_16"/>
    <property type="match status" value="1"/>
</dbReference>
<dbReference type="PROSITE" id="PS50109">
    <property type="entry name" value="HIS_KIN"/>
    <property type="match status" value="1"/>
</dbReference>
<dbReference type="InterPro" id="IPR000014">
    <property type="entry name" value="PAS"/>
</dbReference>
<evidence type="ECO:0000259" key="7">
    <source>
        <dbReference type="PROSITE" id="PS50109"/>
    </source>
</evidence>
<dbReference type="SUPFAM" id="SSF55785">
    <property type="entry name" value="PYP-like sensor domain (PAS domain)"/>
    <property type="match status" value="3"/>
</dbReference>
<evidence type="ECO:0000256" key="2">
    <source>
        <dbReference type="ARBA" id="ARBA00012438"/>
    </source>
</evidence>
<dbReference type="InterPro" id="IPR005467">
    <property type="entry name" value="His_kinase_dom"/>
</dbReference>
<dbReference type="InterPro" id="IPR035965">
    <property type="entry name" value="PAS-like_dom_sf"/>
</dbReference>
<dbReference type="OrthoDB" id="9789238at2"/>
<evidence type="ECO:0000313" key="11">
    <source>
        <dbReference type="Proteomes" id="UP000248616"/>
    </source>
</evidence>
<dbReference type="Gene3D" id="3.30.450.40">
    <property type="match status" value="1"/>
</dbReference>